<accession>A0A1M5X0N9</accession>
<dbReference type="Proteomes" id="UP000184079">
    <property type="component" value="Unassembled WGS sequence"/>
</dbReference>
<keyword evidence="5" id="KW-0346">Stress response</keyword>
<evidence type="ECO:0000256" key="8">
    <source>
        <dbReference type="PIRNR" id="PIRNR010607"/>
    </source>
</evidence>
<sequence length="155" mass="17825">MSNISDIIESYLKQILQSKGKNVIEIKRSEIADQFQCVPSQINYVINTRFTAEKGYIVESKRGGGGFIRIMRVIHQEESKLIDEIIEMINPSVSQQKAVGILERLLEEELITEREAKIMLSAIERTTLPFQLPLRDEIRARVLTSMLTTLKYLNK</sequence>
<reference evidence="12" key="1">
    <citation type="submission" date="2016-11" db="EMBL/GenBank/DDBJ databases">
        <authorList>
            <person name="Varghese N."/>
            <person name="Submissions S."/>
        </authorList>
    </citation>
    <scope>NUCLEOTIDE SEQUENCE [LARGE SCALE GENOMIC DNA]</scope>
    <source>
        <strain evidence="12">CGMCC 1.6496</strain>
    </source>
</reference>
<evidence type="ECO:0000256" key="7">
    <source>
        <dbReference type="ARBA" id="ARBA00023163"/>
    </source>
</evidence>
<dbReference type="RefSeq" id="WP_073012498.1">
    <property type="nucleotide sequence ID" value="NZ_FQXD01000020.1"/>
</dbReference>
<dbReference type="Gene3D" id="1.10.1200.150">
    <property type="entry name" value="Transcriptional regulator CtsR, C-terminal domain"/>
    <property type="match status" value="1"/>
</dbReference>
<dbReference type="GO" id="GO:0006355">
    <property type="term" value="P:regulation of DNA-templated transcription"/>
    <property type="evidence" value="ECO:0007669"/>
    <property type="project" value="UniProtKB-UniRule"/>
</dbReference>
<dbReference type="InterPro" id="IPR041908">
    <property type="entry name" value="CtsR_C_sf"/>
</dbReference>
<keyword evidence="6 8" id="KW-0238">DNA-binding</keyword>
<evidence type="ECO:0000313" key="11">
    <source>
        <dbReference type="EMBL" id="SHH92713.1"/>
    </source>
</evidence>
<evidence type="ECO:0000256" key="4">
    <source>
        <dbReference type="ARBA" id="ARBA00023015"/>
    </source>
</evidence>
<dbReference type="Pfam" id="PF17727">
    <property type="entry name" value="CtsR_C"/>
    <property type="match status" value="1"/>
</dbReference>
<keyword evidence="3 8" id="KW-0678">Repressor</keyword>
<name>A0A1M5X0N9_9BACI</name>
<keyword evidence="7 8" id="KW-0804">Transcription</keyword>
<dbReference type="InterPro" id="IPR040465">
    <property type="entry name" value="CtsR_N"/>
</dbReference>
<dbReference type="EMBL" id="FQXD01000020">
    <property type="protein sequence ID" value="SHH92713.1"/>
    <property type="molecule type" value="Genomic_DNA"/>
</dbReference>
<dbReference type="InterPro" id="IPR041902">
    <property type="entry name" value="CtsR_N_sf"/>
</dbReference>
<feature type="domain" description="CtsR N-terminal HTH" evidence="9">
    <location>
        <begin position="3"/>
        <end position="73"/>
    </location>
</feature>
<evidence type="ECO:0000259" key="9">
    <source>
        <dbReference type="Pfam" id="PF05848"/>
    </source>
</evidence>
<protein>
    <recommendedName>
        <fullName evidence="2 8">Transcriptional regulator CtsR</fullName>
    </recommendedName>
</protein>
<organism evidence="11 12">
    <name type="scientific">Virgibacillus chiguensis</name>
    <dbReference type="NCBI Taxonomy" id="411959"/>
    <lineage>
        <taxon>Bacteria</taxon>
        <taxon>Bacillati</taxon>
        <taxon>Bacillota</taxon>
        <taxon>Bacilli</taxon>
        <taxon>Bacillales</taxon>
        <taxon>Bacillaceae</taxon>
        <taxon>Virgibacillus</taxon>
    </lineage>
</organism>
<keyword evidence="12" id="KW-1185">Reference proteome</keyword>
<dbReference type="InterPro" id="IPR041473">
    <property type="entry name" value="CtsR_C"/>
</dbReference>
<dbReference type="InterPro" id="IPR008463">
    <property type="entry name" value="CtsR"/>
</dbReference>
<proteinExistence type="inferred from homology"/>
<evidence type="ECO:0000256" key="1">
    <source>
        <dbReference type="ARBA" id="ARBA00010189"/>
    </source>
</evidence>
<gene>
    <name evidence="11" type="ORF">SAMN05421807_1201</name>
</gene>
<evidence type="ECO:0000256" key="6">
    <source>
        <dbReference type="ARBA" id="ARBA00023125"/>
    </source>
</evidence>
<dbReference type="AlphaFoldDB" id="A0A1M5X0N9"/>
<evidence type="ECO:0000259" key="10">
    <source>
        <dbReference type="Pfam" id="PF17727"/>
    </source>
</evidence>
<dbReference type="PIRSF" id="PIRSF010607">
    <property type="entry name" value="Txn_repr_CtsR"/>
    <property type="match status" value="1"/>
</dbReference>
<feature type="domain" description="CtsR C-terminal dimerization" evidence="10">
    <location>
        <begin position="78"/>
        <end position="148"/>
    </location>
</feature>
<evidence type="ECO:0000256" key="3">
    <source>
        <dbReference type="ARBA" id="ARBA00022491"/>
    </source>
</evidence>
<comment type="similarity">
    <text evidence="1 8">Belongs to the CtsR family.</text>
</comment>
<keyword evidence="4 8" id="KW-0805">Transcription regulation</keyword>
<dbReference type="OrthoDB" id="1680813at2"/>
<dbReference type="Pfam" id="PF05848">
    <property type="entry name" value="CtsR"/>
    <property type="match status" value="1"/>
</dbReference>
<evidence type="ECO:0000313" key="12">
    <source>
        <dbReference type="Proteomes" id="UP000184079"/>
    </source>
</evidence>
<evidence type="ECO:0000256" key="2">
    <source>
        <dbReference type="ARBA" id="ARBA00014129"/>
    </source>
</evidence>
<evidence type="ECO:0000256" key="5">
    <source>
        <dbReference type="ARBA" id="ARBA00023016"/>
    </source>
</evidence>
<dbReference type="GO" id="GO:0003677">
    <property type="term" value="F:DNA binding"/>
    <property type="evidence" value="ECO:0007669"/>
    <property type="project" value="UniProtKB-UniRule"/>
</dbReference>
<dbReference type="FunFam" id="3.30.56.130:FF:000001">
    <property type="entry name" value="Transcriptional regulator CtsR"/>
    <property type="match status" value="1"/>
</dbReference>
<dbReference type="Gene3D" id="3.30.56.130">
    <property type="entry name" value="Transcriptional regulator CtsR, winged HTH domain"/>
    <property type="match status" value="1"/>
</dbReference>